<evidence type="ECO:0000256" key="1">
    <source>
        <dbReference type="SAM" id="MobiDB-lite"/>
    </source>
</evidence>
<proteinExistence type="predicted"/>
<dbReference type="GeneID" id="17353999"/>
<dbReference type="RefSeq" id="XP_005846760.1">
    <property type="nucleotide sequence ID" value="XM_005846698.1"/>
</dbReference>
<dbReference type="OrthoDB" id="513207at2759"/>
<dbReference type="KEGG" id="cvr:CHLNCDRAFT_135239"/>
<evidence type="ECO:0000313" key="3">
    <source>
        <dbReference type="Proteomes" id="UP000008141"/>
    </source>
</evidence>
<evidence type="ECO:0000313" key="2">
    <source>
        <dbReference type="EMBL" id="EFN54658.1"/>
    </source>
</evidence>
<gene>
    <name evidence="2" type="ORF">CHLNCDRAFT_135239</name>
</gene>
<dbReference type="Proteomes" id="UP000008141">
    <property type="component" value="Unassembled WGS sequence"/>
</dbReference>
<dbReference type="STRING" id="554065.E1ZHT1"/>
<sequence length="151" mass="15259">MASAVSSSVATRPAAFASQQQRRAARGSRRLQRCLAAADNEEQKLDFTSNKRAALGFTESDSAGQTNVFAVEPKVYVAGSTADTTSAGNQATIFIAGVAALAAAAAVVGGLLANTGPSALDALVPAEDVKTLTAYSKLFAAELAPAPALSE</sequence>
<feature type="region of interest" description="Disordered" evidence="1">
    <location>
        <begin position="1"/>
        <end position="24"/>
    </location>
</feature>
<organism evidence="3">
    <name type="scientific">Chlorella variabilis</name>
    <name type="common">Green alga</name>
    <dbReference type="NCBI Taxonomy" id="554065"/>
    <lineage>
        <taxon>Eukaryota</taxon>
        <taxon>Viridiplantae</taxon>
        <taxon>Chlorophyta</taxon>
        <taxon>core chlorophytes</taxon>
        <taxon>Trebouxiophyceae</taxon>
        <taxon>Chlorellales</taxon>
        <taxon>Chlorellaceae</taxon>
        <taxon>Chlorella clade</taxon>
        <taxon>Chlorella</taxon>
    </lineage>
</organism>
<dbReference type="OMA" id="GQSNMYP"/>
<dbReference type="InParanoid" id="E1ZHT1"/>
<name>E1ZHT1_CHLVA</name>
<dbReference type="AlphaFoldDB" id="E1ZHT1"/>
<keyword evidence="3" id="KW-1185">Reference proteome</keyword>
<dbReference type="EMBL" id="GL433847">
    <property type="protein sequence ID" value="EFN54658.1"/>
    <property type="molecule type" value="Genomic_DNA"/>
</dbReference>
<dbReference type="eggNOG" id="ENOG502SGF0">
    <property type="taxonomic scope" value="Eukaryota"/>
</dbReference>
<reference evidence="2 3" key="1">
    <citation type="journal article" date="2010" name="Plant Cell">
        <title>The Chlorella variabilis NC64A genome reveals adaptation to photosymbiosis, coevolution with viruses, and cryptic sex.</title>
        <authorList>
            <person name="Blanc G."/>
            <person name="Duncan G."/>
            <person name="Agarkova I."/>
            <person name="Borodovsky M."/>
            <person name="Gurnon J."/>
            <person name="Kuo A."/>
            <person name="Lindquist E."/>
            <person name="Lucas S."/>
            <person name="Pangilinan J."/>
            <person name="Polle J."/>
            <person name="Salamov A."/>
            <person name="Terry A."/>
            <person name="Yamada T."/>
            <person name="Dunigan D.D."/>
            <person name="Grigoriev I.V."/>
            <person name="Claverie J.M."/>
            <person name="Van Etten J.L."/>
        </authorList>
    </citation>
    <scope>NUCLEOTIDE SEQUENCE [LARGE SCALE GENOMIC DNA]</scope>
    <source>
        <strain evidence="2 3">NC64A</strain>
    </source>
</reference>
<protein>
    <submittedName>
        <fullName evidence="2">Expressed protein</fullName>
    </submittedName>
</protein>
<feature type="compositionally biased region" description="Low complexity" evidence="1">
    <location>
        <begin position="12"/>
        <end position="22"/>
    </location>
</feature>
<accession>E1ZHT1</accession>
<feature type="compositionally biased region" description="Polar residues" evidence="1">
    <location>
        <begin position="1"/>
        <end position="10"/>
    </location>
</feature>